<organism evidence="1 2">
    <name type="scientific">Rhizoctonia solani</name>
    <dbReference type="NCBI Taxonomy" id="456999"/>
    <lineage>
        <taxon>Eukaryota</taxon>
        <taxon>Fungi</taxon>
        <taxon>Dikarya</taxon>
        <taxon>Basidiomycota</taxon>
        <taxon>Agaricomycotina</taxon>
        <taxon>Agaricomycetes</taxon>
        <taxon>Cantharellales</taxon>
        <taxon>Ceratobasidiaceae</taxon>
        <taxon>Rhizoctonia</taxon>
    </lineage>
</organism>
<protein>
    <submittedName>
        <fullName evidence="1">Uncharacterized protein</fullName>
    </submittedName>
</protein>
<evidence type="ECO:0000313" key="1">
    <source>
        <dbReference type="EMBL" id="CAE6459636.1"/>
    </source>
</evidence>
<proteinExistence type="predicted"/>
<accession>A0A8H3GNM0</accession>
<feature type="non-terminal residue" evidence="1">
    <location>
        <position position="1"/>
    </location>
</feature>
<dbReference type="EMBL" id="CAJMWW010000237">
    <property type="protein sequence ID" value="CAE6459636.1"/>
    <property type="molecule type" value="Genomic_DNA"/>
</dbReference>
<dbReference type="AlphaFoldDB" id="A0A8H3GNM0"/>
<reference evidence="1" key="1">
    <citation type="submission" date="2021-01" db="EMBL/GenBank/DDBJ databases">
        <authorList>
            <person name="Kaushik A."/>
        </authorList>
    </citation>
    <scope>NUCLEOTIDE SEQUENCE</scope>
    <source>
        <strain evidence="1">AG3-T5</strain>
    </source>
</reference>
<evidence type="ECO:0000313" key="2">
    <source>
        <dbReference type="Proteomes" id="UP000663841"/>
    </source>
</evidence>
<sequence>PSEDNSSTTRMLTTMSETRLTSNFQTGTPVLPPRSPTVAATIVMAKSPLLNLDALPKCLQNSTLILTAFRQANPPRKRILPPEPIH</sequence>
<gene>
    <name evidence="1" type="ORF">RDB_LOCUS148763</name>
</gene>
<dbReference type="Proteomes" id="UP000663841">
    <property type="component" value="Unassembled WGS sequence"/>
</dbReference>
<name>A0A8H3GNM0_9AGAM</name>
<comment type="caution">
    <text evidence="1">The sequence shown here is derived from an EMBL/GenBank/DDBJ whole genome shotgun (WGS) entry which is preliminary data.</text>
</comment>